<dbReference type="PANTHER" id="PTHR24260">
    <property type="match status" value="1"/>
</dbReference>
<dbReference type="GO" id="GO:0004252">
    <property type="term" value="F:serine-type endopeptidase activity"/>
    <property type="evidence" value="ECO:0007669"/>
    <property type="project" value="InterPro"/>
</dbReference>
<feature type="domain" description="Peptidase S1" evidence="4">
    <location>
        <begin position="47"/>
        <end position="289"/>
    </location>
</feature>
<dbReference type="InterPro" id="IPR033116">
    <property type="entry name" value="TRYPSIN_SER"/>
</dbReference>
<dbReference type="SMART" id="SM00020">
    <property type="entry name" value="Tryp_SPc"/>
    <property type="match status" value="1"/>
</dbReference>
<keyword evidence="1" id="KW-1015">Disulfide bond</keyword>
<organism evidence="5 6">
    <name type="scientific">Panagrellus redivivus</name>
    <name type="common">Microworm</name>
    <dbReference type="NCBI Taxonomy" id="6233"/>
    <lineage>
        <taxon>Eukaryota</taxon>
        <taxon>Metazoa</taxon>
        <taxon>Ecdysozoa</taxon>
        <taxon>Nematoda</taxon>
        <taxon>Chromadorea</taxon>
        <taxon>Rhabditida</taxon>
        <taxon>Tylenchina</taxon>
        <taxon>Panagrolaimomorpha</taxon>
        <taxon>Panagrolaimoidea</taxon>
        <taxon>Panagrolaimidae</taxon>
        <taxon>Panagrellus</taxon>
    </lineage>
</organism>
<keyword evidence="3" id="KW-0732">Signal</keyword>
<keyword evidence="2" id="KW-0378">Hydrolase</keyword>
<dbReference type="CDD" id="cd00190">
    <property type="entry name" value="Tryp_SPc"/>
    <property type="match status" value="1"/>
</dbReference>
<evidence type="ECO:0000259" key="4">
    <source>
        <dbReference type="PROSITE" id="PS50240"/>
    </source>
</evidence>
<keyword evidence="5" id="KW-1185">Reference proteome</keyword>
<evidence type="ECO:0000256" key="2">
    <source>
        <dbReference type="RuleBase" id="RU363034"/>
    </source>
</evidence>
<reference evidence="6" key="2">
    <citation type="submission" date="2020-10" db="UniProtKB">
        <authorList>
            <consortium name="WormBaseParasite"/>
        </authorList>
    </citation>
    <scope>IDENTIFICATION</scope>
</reference>
<dbReference type="AlphaFoldDB" id="A0A7E4V7G7"/>
<dbReference type="Gene3D" id="2.40.10.10">
    <property type="entry name" value="Trypsin-like serine proteases"/>
    <property type="match status" value="1"/>
</dbReference>
<dbReference type="InterPro" id="IPR051333">
    <property type="entry name" value="CLIP_Serine_Protease"/>
</dbReference>
<dbReference type="InterPro" id="IPR043504">
    <property type="entry name" value="Peptidase_S1_PA_chymotrypsin"/>
</dbReference>
<dbReference type="PROSITE" id="PS00134">
    <property type="entry name" value="TRYPSIN_HIS"/>
    <property type="match status" value="1"/>
</dbReference>
<accession>A0A7E4V7G7</accession>
<evidence type="ECO:0000256" key="1">
    <source>
        <dbReference type="ARBA" id="ARBA00023157"/>
    </source>
</evidence>
<reference evidence="5" key="1">
    <citation type="journal article" date="2013" name="Genetics">
        <title>The draft genome and transcriptome of Panagrellus redivivus are shaped by the harsh demands of a free-living lifestyle.</title>
        <authorList>
            <person name="Srinivasan J."/>
            <person name="Dillman A.R."/>
            <person name="Macchietto M.G."/>
            <person name="Heikkinen L."/>
            <person name="Lakso M."/>
            <person name="Fracchia K.M."/>
            <person name="Antoshechkin I."/>
            <person name="Mortazavi A."/>
            <person name="Wong G."/>
            <person name="Sternberg P.W."/>
        </authorList>
    </citation>
    <scope>NUCLEOTIDE SEQUENCE [LARGE SCALE GENOMIC DNA]</scope>
    <source>
        <strain evidence="5">MT8872</strain>
    </source>
</reference>
<dbReference type="PRINTS" id="PR00722">
    <property type="entry name" value="CHYMOTRYPSIN"/>
</dbReference>
<dbReference type="InterPro" id="IPR009003">
    <property type="entry name" value="Peptidase_S1_PA"/>
</dbReference>
<feature type="chain" id="PRO_5028945207" evidence="3">
    <location>
        <begin position="19"/>
        <end position="299"/>
    </location>
</feature>
<dbReference type="InterPro" id="IPR001254">
    <property type="entry name" value="Trypsin_dom"/>
</dbReference>
<proteinExistence type="predicted"/>
<feature type="signal peptide" evidence="3">
    <location>
        <begin position="1"/>
        <end position="18"/>
    </location>
</feature>
<evidence type="ECO:0000313" key="6">
    <source>
        <dbReference type="WBParaSite" id="Pan_g17501.t1"/>
    </source>
</evidence>
<dbReference type="PANTHER" id="PTHR24260:SF136">
    <property type="entry name" value="GH08193P-RELATED"/>
    <property type="match status" value="1"/>
</dbReference>
<dbReference type="WBParaSite" id="Pan_g17501.t1">
    <property type="protein sequence ID" value="Pan_g17501.t1"/>
    <property type="gene ID" value="Pan_g17501"/>
</dbReference>
<keyword evidence="2" id="KW-0720">Serine protease</keyword>
<sequence>MLKFLCLVALACITVTAAKKTTCGFAFEAQQKYHKLDPFDKPFEPRVYHGDVPNFHLFPFTAAIGVKNNTDGAFCTASIIGSRYIMSAAHCYLERGLGKETYLALNDIIYGAVEVAKAKRAEIEDLFLTPESTYDNYDDIMILKLKEEISFDENAKPVCLTADIEPEVGKQLIVTGFGNHSIGPDRFQTMDKYVVDTVPVRESYDCDNPASNHVMKDHTFCAGAVERGTMSGDSGGPLYALHQERFYQLGIVAEGTMEKISIDGKELHDDRGEYTRVGDFCDFIETVTDSEVRCRTSID</sequence>
<protein>
    <submittedName>
        <fullName evidence="6">Peptidase S1 domain-containing protein</fullName>
    </submittedName>
</protein>
<dbReference type="SUPFAM" id="SSF50494">
    <property type="entry name" value="Trypsin-like serine proteases"/>
    <property type="match status" value="1"/>
</dbReference>
<dbReference type="InterPro" id="IPR018114">
    <property type="entry name" value="TRYPSIN_HIS"/>
</dbReference>
<dbReference type="PROSITE" id="PS50240">
    <property type="entry name" value="TRYPSIN_DOM"/>
    <property type="match status" value="1"/>
</dbReference>
<evidence type="ECO:0000256" key="3">
    <source>
        <dbReference type="SAM" id="SignalP"/>
    </source>
</evidence>
<name>A0A7E4V7G7_PANRE</name>
<dbReference type="Proteomes" id="UP000492821">
    <property type="component" value="Unassembled WGS sequence"/>
</dbReference>
<dbReference type="InterPro" id="IPR001314">
    <property type="entry name" value="Peptidase_S1A"/>
</dbReference>
<dbReference type="PROSITE" id="PS00135">
    <property type="entry name" value="TRYPSIN_SER"/>
    <property type="match status" value="1"/>
</dbReference>
<evidence type="ECO:0000313" key="5">
    <source>
        <dbReference type="Proteomes" id="UP000492821"/>
    </source>
</evidence>
<dbReference type="GO" id="GO:0006508">
    <property type="term" value="P:proteolysis"/>
    <property type="evidence" value="ECO:0007669"/>
    <property type="project" value="UniProtKB-KW"/>
</dbReference>
<keyword evidence="2" id="KW-0645">Protease</keyword>
<dbReference type="Pfam" id="PF00089">
    <property type="entry name" value="Trypsin"/>
    <property type="match status" value="1"/>
</dbReference>